<dbReference type="PANTHER" id="PTHR44196">
    <property type="entry name" value="DEHYDROGENASE/REDUCTASE SDR FAMILY MEMBER 7B"/>
    <property type="match status" value="1"/>
</dbReference>
<evidence type="ECO:0000313" key="4">
    <source>
        <dbReference type="Proteomes" id="UP000076798"/>
    </source>
</evidence>
<dbReference type="AlphaFoldDB" id="A0A166DIU6"/>
<dbReference type="InterPro" id="IPR036291">
    <property type="entry name" value="NAD(P)-bd_dom_sf"/>
</dbReference>
<dbReference type="EMBL" id="KV428061">
    <property type="protein sequence ID" value="KZT38569.1"/>
    <property type="molecule type" value="Genomic_DNA"/>
</dbReference>
<dbReference type="OrthoDB" id="1933717at2759"/>
<dbReference type="GO" id="GO:0016020">
    <property type="term" value="C:membrane"/>
    <property type="evidence" value="ECO:0007669"/>
    <property type="project" value="TreeGrafter"/>
</dbReference>
<dbReference type="STRING" id="1314776.A0A166DIU6"/>
<dbReference type="CDD" id="cd05233">
    <property type="entry name" value="SDR_c"/>
    <property type="match status" value="1"/>
</dbReference>
<proteinExistence type="inferred from homology"/>
<reference evidence="3 4" key="1">
    <citation type="journal article" date="2016" name="Mol. Biol. Evol.">
        <title>Comparative Genomics of Early-Diverging Mushroom-Forming Fungi Provides Insights into the Origins of Lignocellulose Decay Capabilities.</title>
        <authorList>
            <person name="Nagy L.G."/>
            <person name="Riley R."/>
            <person name="Tritt A."/>
            <person name="Adam C."/>
            <person name="Daum C."/>
            <person name="Floudas D."/>
            <person name="Sun H."/>
            <person name="Yadav J.S."/>
            <person name="Pangilinan J."/>
            <person name="Larsson K.H."/>
            <person name="Matsuura K."/>
            <person name="Barry K."/>
            <person name="Labutti K."/>
            <person name="Kuo R."/>
            <person name="Ohm R.A."/>
            <person name="Bhattacharya S.S."/>
            <person name="Shirouzu T."/>
            <person name="Yoshinaga Y."/>
            <person name="Martin F.M."/>
            <person name="Grigoriev I.V."/>
            <person name="Hibbett D.S."/>
        </authorList>
    </citation>
    <scope>NUCLEOTIDE SEQUENCE [LARGE SCALE GENOMIC DNA]</scope>
    <source>
        <strain evidence="3 4">HHB10207 ss-3</strain>
    </source>
</reference>
<dbReference type="Pfam" id="PF00106">
    <property type="entry name" value="adh_short"/>
    <property type="match status" value="1"/>
</dbReference>
<keyword evidence="4" id="KW-1185">Reference proteome</keyword>
<dbReference type="SUPFAM" id="SSF51735">
    <property type="entry name" value="NAD(P)-binding Rossmann-fold domains"/>
    <property type="match status" value="1"/>
</dbReference>
<sequence>MPAPPQNLPVTHWHDIYPGIDPTIHYKNQTYQNKVVLVTGASRGIGEETATFYARAGASLALVARTTDALKLVQEKIVKEVPSARVEVFTADVCESKQVKDAVEGAVEKFGRLDIVVANAGRADPWTIPFIEMEADTWWKTVEINLRGVYNAAHFSVPYLKKTSGYFVIISAALAQYIRPFTSPYAVSKHACGRLNEFIALENPEVKSFSIHPGAIMTALVDSNPQLAHMVSETVQLPAATLLRLTSGREDWLSGKFVDARWDLDEVEKVWKAKILEIDGLVNRFSVPL</sequence>
<protein>
    <submittedName>
        <fullName evidence="3">NAD(P)-binding protein</fullName>
    </submittedName>
</protein>
<dbReference type="GO" id="GO:0016491">
    <property type="term" value="F:oxidoreductase activity"/>
    <property type="evidence" value="ECO:0007669"/>
    <property type="project" value="UniProtKB-KW"/>
</dbReference>
<dbReference type="InterPro" id="IPR002347">
    <property type="entry name" value="SDR_fam"/>
</dbReference>
<dbReference type="Gene3D" id="3.40.50.720">
    <property type="entry name" value="NAD(P)-binding Rossmann-like Domain"/>
    <property type="match status" value="1"/>
</dbReference>
<dbReference type="PANTHER" id="PTHR44196:SF1">
    <property type="entry name" value="DEHYDROGENASE_REDUCTASE SDR FAMILY MEMBER 7B"/>
    <property type="match status" value="1"/>
</dbReference>
<name>A0A166DIU6_9AGAM</name>
<evidence type="ECO:0000313" key="3">
    <source>
        <dbReference type="EMBL" id="KZT38569.1"/>
    </source>
</evidence>
<evidence type="ECO:0000256" key="1">
    <source>
        <dbReference type="ARBA" id="ARBA00006484"/>
    </source>
</evidence>
<organism evidence="3 4">
    <name type="scientific">Sistotremastrum suecicum HHB10207 ss-3</name>
    <dbReference type="NCBI Taxonomy" id="1314776"/>
    <lineage>
        <taxon>Eukaryota</taxon>
        <taxon>Fungi</taxon>
        <taxon>Dikarya</taxon>
        <taxon>Basidiomycota</taxon>
        <taxon>Agaricomycotina</taxon>
        <taxon>Agaricomycetes</taxon>
        <taxon>Sistotremastrales</taxon>
        <taxon>Sistotremastraceae</taxon>
        <taxon>Sistotremastrum</taxon>
    </lineage>
</organism>
<comment type="similarity">
    <text evidence="1">Belongs to the short-chain dehydrogenases/reductases (SDR) family.</text>
</comment>
<gene>
    <name evidence="3" type="ORF">SISSUDRAFT_731487</name>
</gene>
<accession>A0A166DIU6</accession>
<dbReference type="PRINTS" id="PR00081">
    <property type="entry name" value="GDHRDH"/>
</dbReference>
<evidence type="ECO:0000256" key="2">
    <source>
        <dbReference type="ARBA" id="ARBA00023002"/>
    </source>
</evidence>
<keyword evidence="2" id="KW-0560">Oxidoreductase</keyword>
<dbReference type="Proteomes" id="UP000076798">
    <property type="component" value="Unassembled WGS sequence"/>
</dbReference>